<reference evidence="4" key="1">
    <citation type="submission" date="2017-02" db="EMBL/GenBank/DDBJ databases">
        <authorList>
            <person name="Dridi B."/>
        </authorList>
    </citation>
    <scope>NUCLEOTIDE SEQUENCE [LARGE SCALE GENOMIC DNA]</scope>
    <source>
        <strain evidence="4">bH819</strain>
    </source>
</reference>
<dbReference type="RefSeq" id="WP_086950858.1">
    <property type="nucleotide sequence ID" value="NZ_FWFD01000007.1"/>
</dbReference>
<proteinExistence type="predicted"/>
<dbReference type="InterPro" id="IPR002560">
    <property type="entry name" value="Transposase_DDE"/>
</dbReference>
<sequence>MPHNHSIRISLDLKDKNITFNHSFCEEEVVKGILSKVYYGTLTYQPKACPCCGVKNEKYSIVKNGFLMTKIKWLNMTNWPTYLYLKKQRFLCRHCGSSFLAESLEIEKHCFIARRVKQSITLELSDAISFKDLAKRHSVSSTTVIRTLRSFGKELTNHYDSLPPHLSFDEFTGVKEGKGKYHFIYSDSVSHQILDILPDNLSNTIEKHFLNYSLKARNQVKTIVVDMNAGYFKLAKRLFPNASVIIDCFHLVQLISRSLNITRIKTMNLYRTSHSEDLKIYRKMKRYWKLFLKDSRELNYTDYHYQRLFKAVLPETEIMDYLLGLNNELTDTYRLYQELLYCCRTNDFETFSDVLLTNKGSISQPMITSVTTLKKHLPRIENTFKYPFSNGPLEGSINKIKLIKRIAYGYQNFYNYKYRILISFKDKKTSNGNQLISAA</sequence>
<dbReference type="OrthoDB" id="2012732at2"/>
<dbReference type="NCBIfam" id="NF033550">
    <property type="entry name" value="transpos_ISL3"/>
    <property type="match status" value="1"/>
</dbReference>
<name>A0A1X6WLS7_9ENTE</name>
<accession>A0A1X6WLS7</accession>
<evidence type="ECO:0000313" key="3">
    <source>
        <dbReference type="EMBL" id="SLM85227.1"/>
    </source>
</evidence>
<organism evidence="3 4">
    <name type="scientific">Vagococcus fluvialis bH819</name>
    <dbReference type="NCBI Taxonomy" id="1255619"/>
    <lineage>
        <taxon>Bacteria</taxon>
        <taxon>Bacillati</taxon>
        <taxon>Bacillota</taxon>
        <taxon>Bacilli</taxon>
        <taxon>Lactobacillales</taxon>
        <taxon>Enterococcaceae</taxon>
        <taxon>Vagococcus</taxon>
    </lineage>
</organism>
<dbReference type="Proteomes" id="UP000195918">
    <property type="component" value="Unassembled WGS sequence"/>
</dbReference>
<feature type="domain" description="Transposase IS204/IS1001/IS1096/IS1165 zinc-finger" evidence="2">
    <location>
        <begin position="46"/>
        <end position="95"/>
    </location>
</feature>
<feature type="domain" description="Transposase IS204/IS1001/IS1096/IS1165 DDE" evidence="1">
    <location>
        <begin position="167"/>
        <end position="420"/>
    </location>
</feature>
<dbReference type="InterPro" id="IPR047951">
    <property type="entry name" value="Transpos_ISL3"/>
</dbReference>
<evidence type="ECO:0000259" key="1">
    <source>
        <dbReference type="Pfam" id="PF01610"/>
    </source>
</evidence>
<dbReference type="Pfam" id="PF01610">
    <property type="entry name" value="DDE_Tnp_ISL3"/>
    <property type="match status" value="1"/>
</dbReference>
<protein>
    <submittedName>
        <fullName evidence="3">Mobile element protein</fullName>
    </submittedName>
</protein>
<dbReference type="InterPro" id="IPR029261">
    <property type="entry name" value="Transposase_Znf"/>
</dbReference>
<dbReference type="EMBL" id="FWFD01000007">
    <property type="protein sequence ID" value="SLM85227.1"/>
    <property type="molecule type" value="Genomic_DNA"/>
</dbReference>
<dbReference type="AlphaFoldDB" id="A0A1X6WLS7"/>
<gene>
    <name evidence="3" type="ORF">FM121_03950</name>
</gene>
<keyword evidence="4" id="KW-1185">Reference proteome</keyword>
<evidence type="ECO:0000259" key="2">
    <source>
        <dbReference type="Pfam" id="PF14690"/>
    </source>
</evidence>
<dbReference type="PANTHER" id="PTHR33498">
    <property type="entry name" value="TRANSPOSASE FOR INSERTION SEQUENCE ELEMENT IS1557"/>
    <property type="match status" value="1"/>
</dbReference>
<dbReference type="PANTHER" id="PTHR33498:SF1">
    <property type="entry name" value="TRANSPOSASE FOR INSERTION SEQUENCE ELEMENT IS1557"/>
    <property type="match status" value="1"/>
</dbReference>
<dbReference type="Pfam" id="PF14690">
    <property type="entry name" value="Zn_ribbon_ISL3"/>
    <property type="match status" value="1"/>
</dbReference>
<evidence type="ECO:0000313" key="4">
    <source>
        <dbReference type="Proteomes" id="UP000195918"/>
    </source>
</evidence>